<feature type="compositionally biased region" description="Basic and acidic residues" evidence="1">
    <location>
        <begin position="99"/>
        <end position="109"/>
    </location>
</feature>
<dbReference type="RefSeq" id="WP_344428156.1">
    <property type="nucleotide sequence ID" value="NZ_BAAAQK010000033.1"/>
</dbReference>
<feature type="compositionally biased region" description="Pro residues" evidence="1">
    <location>
        <begin position="66"/>
        <end position="78"/>
    </location>
</feature>
<dbReference type="Pfam" id="PF03793">
    <property type="entry name" value="PASTA"/>
    <property type="match status" value="1"/>
</dbReference>
<evidence type="ECO:0000256" key="1">
    <source>
        <dbReference type="SAM" id="MobiDB-lite"/>
    </source>
</evidence>
<organism evidence="3 4">
    <name type="scientific">Pseudonocardia ailaonensis</name>
    <dbReference type="NCBI Taxonomy" id="367279"/>
    <lineage>
        <taxon>Bacteria</taxon>
        <taxon>Bacillati</taxon>
        <taxon>Actinomycetota</taxon>
        <taxon>Actinomycetes</taxon>
        <taxon>Pseudonocardiales</taxon>
        <taxon>Pseudonocardiaceae</taxon>
        <taxon>Pseudonocardia</taxon>
    </lineage>
</organism>
<feature type="region of interest" description="Disordered" evidence="1">
    <location>
        <begin position="66"/>
        <end position="109"/>
    </location>
</feature>
<name>A0ABN2NPT1_9PSEU</name>
<evidence type="ECO:0000259" key="2">
    <source>
        <dbReference type="PROSITE" id="PS51178"/>
    </source>
</evidence>
<feature type="domain" description="PASTA" evidence="2">
    <location>
        <begin position="1"/>
        <end position="65"/>
    </location>
</feature>
<reference evidence="3 4" key="1">
    <citation type="journal article" date="2019" name="Int. J. Syst. Evol. Microbiol.">
        <title>The Global Catalogue of Microorganisms (GCM) 10K type strain sequencing project: providing services to taxonomists for standard genome sequencing and annotation.</title>
        <authorList>
            <consortium name="The Broad Institute Genomics Platform"/>
            <consortium name="The Broad Institute Genome Sequencing Center for Infectious Disease"/>
            <person name="Wu L."/>
            <person name="Ma J."/>
        </authorList>
    </citation>
    <scope>NUCLEOTIDE SEQUENCE [LARGE SCALE GENOMIC DNA]</scope>
    <source>
        <strain evidence="3 4">JCM 16009</strain>
    </source>
</reference>
<protein>
    <recommendedName>
        <fullName evidence="2">PASTA domain-containing protein</fullName>
    </recommendedName>
</protein>
<dbReference type="PROSITE" id="PS51178">
    <property type="entry name" value="PASTA"/>
    <property type="match status" value="1"/>
</dbReference>
<evidence type="ECO:0000313" key="4">
    <source>
        <dbReference type="Proteomes" id="UP001500449"/>
    </source>
</evidence>
<dbReference type="CDD" id="cd06577">
    <property type="entry name" value="PASTA_pknB"/>
    <property type="match status" value="1"/>
</dbReference>
<dbReference type="InterPro" id="IPR005543">
    <property type="entry name" value="PASTA_dom"/>
</dbReference>
<accession>A0ABN2NPT1</accession>
<comment type="caution">
    <text evidence="3">The sequence shown here is derived from an EMBL/GenBank/DDBJ whole genome shotgun (WGS) entry which is preliminary data.</text>
</comment>
<dbReference type="SMART" id="SM00740">
    <property type="entry name" value="PASTA"/>
    <property type="match status" value="1"/>
</dbReference>
<dbReference type="Gene3D" id="3.30.10.20">
    <property type="match status" value="1"/>
</dbReference>
<keyword evidence="4" id="KW-1185">Reference proteome</keyword>
<sequence length="109" mass="10736">MSDTVVPALVGLSGAEAVTLGADRGVVVVSETEDLVTTGAPVTDQDPKAGFGVEPGSTVTVTIAPGGPPPLVPDPVTAPGPGASHDLPDTDVTAVGTLTRDEDPRDPSI</sequence>
<dbReference type="SUPFAM" id="SSF54184">
    <property type="entry name" value="Penicillin-binding protein 2x (pbp-2x), c-terminal domain"/>
    <property type="match status" value="1"/>
</dbReference>
<dbReference type="EMBL" id="BAAAQK010000033">
    <property type="protein sequence ID" value="GAA1880843.1"/>
    <property type="molecule type" value="Genomic_DNA"/>
</dbReference>
<gene>
    <name evidence="3" type="ORF">GCM10009836_72680</name>
</gene>
<evidence type="ECO:0000313" key="3">
    <source>
        <dbReference type="EMBL" id="GAA1880843.1"/>
    </source>
</evidence>
<proteinExistence type="predicted"/>
<dbReference type="Proteomes" id="UP001500449">
    <property type="component" value="Unassembled WGS sequence"/>
</dbReference>